<evidence type="ECO:0000256" key="4">
    <source>
        <dbReference type="SAM" id="Phobius"/>
    </source>
</evidence>
<dbReference type="InterPro" id="IPR029044">
    <property type="entry name" value="Nucleotide-diphossugar_trans"/>
</dbReference>
<feature type="domain" description="Glycosyltransferase 2-like" evidence="5">
    <location>
        <begin position="42"/>
        <end position="211"/>
    </location>
</feature>
<dbReference type="EMBL" id="JARGDL010000010">
    <property type="protein sequence ID" value="MDF1612110.1"/>
    <property type="molecule type" value="Genomic_DNA"/>
</dbReference>
<evidence type="ECO:0000256" key="3">
    <source>
        <dbReference type="ARBA" id="ARBA00022679"/>
    </source>
</evidence>
<dbReference type="Gene3D" id="3.90.550.10">
    <property type="entry name" value="Spore Coat Polysaccharide Biosynthesis Protein SpsA, Chain A"/>
    <property type="match status" value="1"/>
</dbReference>
<dbReference type="SUPFAM" id="SSF53448">
    <property type="entry name" value="Nucleotide-diphospho-sugar transferases"/>
    <property type="match status" value="1"/>
</dbReference>
<proteinExistence type="inferred from homology"/>
<dbReference type="RefSeq" id="WP_321535878.1">
    <property type="nucleotide sequence ID" value="NZ_JARGDL010000010.1"/>
</dbReference>
<feature type="transmembrane region" description="Helical" evidence="4">
    <location>
        <begin position="304"/>
        <end position="322"/>
    </location>
</feature>
<protein>
    <submittedName>
        <fullName evidence="6">Glycosyltransferase</fullName>
        <ecNumber evidence="6">2.4.-.-</ecNumber>
    </submittedName>
</protein>
<keyword evidence="4" id="KW-0472">Membrane</keyword>
<evidence type="ECO:0000256" key="2">
    <source>
        <dbReference type="ARBA" id="ARBA00022676"/>
    </source>
</evidence>
<evidence type="ECO:0000259" key="5">
    <source>
        <dbReference type="Pfam" id="PF00535"/>
    </source>
</evidence>
<dbReference type="AlphaFoldDB" id="A0AAE3P0P3"/>
<comment type="caution">
    <text evidence="6">The sequence shown here is derived from an EMBL/GenBank/DDBJ whole genome shotgun (WGS) entry which is preliminary data.</text>
</comment>
<accession>A0AAE3P0P3</accession>
<dbReference type="PANTHER" id="PTHR43630:SF1">
    <property type="entry name" value="POLY-BETA-1,6-N-ACETYL-D-GLUCOSAMINE SYNTHASE"/>
    <property type="match status" value="1"/>
</dbReference>
<dbReference type="EC" id="2.4.-.-" evidence="6"/>
<dbReference type="PANTHER" id="PTHR43630">
    <property type="entry name" value="POLY-BETA-1,6-N-ACETYL-D-GLUCOSAMINE SYNTHASE"/>
    <property type="match status" value="1"/>
</dbReference>
<keyword evidence="4" id="KW-1133">Transmembrane helix</keyword>
<dbReference type="Pfam" id="PF00535">
    <property type="entry name" value="Glycos_transf_2"/>
    <property type="match status" value="1"/>
</dbReference>
<keyword evidence="2 6" id="KW-0328">Glycosyltransferase</keyword>
<feature type="transmembrane region" description="Helical" evidence="4">
    <location>
        <begin position="276"/>
        <end position="298"/>
    </location>
</feature>
<name>A0AAE3P0P3_9BACT</name>
<reference evidence="6" key="1">
    <citation type="submission" date="2023-03" db="EMBL/GenBank/DDBJ databases">
        <title>Stygiobacter electus gen. nov., sp. nov., facultatively anaerobic thermotolerant bacterium of the class Ignavibacteria from a well of Yessentuki mineral water deposit.</title>
        <authorList>
            <person name="Podosokorskaya O.A."/>
            <person name="Elcheninov A.G."/>
            <person name="Petrova N.F."/>
            <person name="Zavarzina D.G."/>
            <person name="Kublanov I.V."/>
            <person name="Merkel A.Y."/>
        </authorList>
    </citation>
    <scope>NUCLEOTIDE SEQUENCE</scope>
    <source>
        <strain evidence="6">09-Me</strain>
    </source>
</reference>
<evidence type="ECO:0000256" key="1">
    <source>
        <dbReference type="ARBA" id="ARBA00006739"/>
    </source>
</evidence>
<keyword evidence="4" id="KW-0812">Transmembrane</keyword>
<organism evidence="6 7">
    <name type="scientific">Stygiobacter electus</name>
    <dbReference type="NCBI Taxonomy" id="3032292"/>
    <lineage>
        <taxon>Bacteria</taxon>
        <taxon>Pseudomonadati</taxon>
        <taxon>Ignavibacteriota</taxon>
        <taxon>Ignavibacteria</taxon>
        <taxon>Ignavibacteriales</taxon>
        <taxon>Melioribacteraceae</taxon>
        <taxon>Stygiobacter</taxon>
    </lineage>
</organism>
<comment type="similarity">
    <text evidence="1">Belongs to the glycosyltransferase 2 family.</text>
</comment>
<gene>
    <name evidence="6" type="ORF">P0M35_08105</name>
</gene>
<keyword evidence="7" id="KW-1185">Reference proteome</keyword>
<feature type="transmembrane region" description="Helical" evidence="4">
    <location>
        <begin position="6"/>
        <end position="26"/>
    </location>
</feature>
<sequence>MITLEIIFLVALSLYFINLVAFTIGASKKFPKLKYEDLPKATVIVAARNEENNILDCMTALNKLEYPENKLEIILVNDHSTDNTEKIIKDFISDKPKFKLYVPEKILGNLKGKANALANALKISKGEIILTTDADCIVNPKWALTLCSYFQKDVAFVGGFTTQEDKTAFQGMQAIDFVFLLTVASGSLNFGKPLAAIGNNMSYRKSVYDEIGGYENLPFSITEDFRLLKSIHQLKKYKCIYPVDENAVVTSKACADIKELYWQRKRWGVGGKESDLFGYLTMVWGYISKVMIVLTPFFFTLNMFYLTVTKIIIDFFFANNVFNKLKLKMKFTHFLAFEIYYTIYVLILPFIVLPNKKVKWKGRTF</sequence>
<dbReference type="InterPro" id="IPR001173">
    <property type="entry name" value="Glyco_trans_2-like"/>
</dbReference>
<feature type="transmembrane region" description="Helical" evidence="4">
    <location>
        <begin position="334"/>
        <end position="353"/>
    </location>
</feature>
<dbReference type="Proteomes" id="UP001221302">
    <property type="component" value="Unassembled WGS sequence"/>
</dbReference>
<evidence type="ECO:0000313" key="6">
    <source>
        <dbReference type="EMBL" id="MDF1612110.1"/>
    </source>
</evidence>
<keyword evidence="3 6" id="KW-0808">Transferase</keyword>
<dbReference type="GO" id="GO:0016757">
    <property type="term" value="F:glycosyltransferase activity"/>
    <property type="evidence" value="ECO:0007669"/>
    <property type="project" value="UniProtKB-KW"/>
</dbReference>
<evidence type="ECO:0000313" key="7">
    <source>
        <dbReference type="Proteomes" id="UP001221302"/>
    </source>
</evidence>